<keyword evidence="1" id="KW-1133">Transmembrane helix</keyword>
<name>A0A0R1SBP3_9LACO</name>
<keyword evidence="1" id="KW-0812">Transmembrane</keyword>
<feature type="transmembrane region" description="Helical" evidence="1">
    <location>
        <begin position="245"/>
        <end position="266"/>
    </location>
</feature>
<dbReference type="InterPro" id="IPR008875">
    <property type="entry name" value="TraX"/>
</dbReference>
<evidence type="ECO:0000313" key="3">
    <source>
        <dbReference type="Proteomes" id="UP000052013"/>
    </source>
</evidence>
<feature type="transmembrane region" description="Helical" evidence="1">
    <location>
        <begin position="195"/>
        <end position="216"/>
    </location>
</feature>
<feature type="transmembrane region" description="Helical" evidence="1">
    <location>
        <begin position="133"/>
        <end position="155"/>
    </location>
</feature>
<reference evidence="2 3" key="1">
    <citation type="journal article" date="2015" name="Genome Announc.">
        <title>Expanding the biotechnology potential of lactobacilli through comparative genomics of 213 strains and associated genera.</title>
        <authorList>
            <person name="Sun Z."/>
            <person name="Harris H.M."/>
            <person name="McCann A."/>
            <person name="Guo C."/>
            <person name="Argimon S."/>
            <person name="Zhang W."/>
            <person name="Yang X."/>
            <person name="Jeffery I.B."/>
            <person name="Cooney J.C."/>
            <person name="Kagawa T.F."/>
            <person name="Liu W."/>
            <person name="Song Y."/>
            <person name="Salvetti E."/>
            <person name="Wrobel A."/>
            <person name="Rasinkangas P."/>
            <person name="Parkhill J."/>
            <person name="Rea M.C."/>
            <person name="O'Sullivan O."/>
            <person name="Ritari J."/>
            <person name="Douillard F.P."/>
            <person name="Paul Ross R."/>
            <person name="Yang R."/>
            <person name="Briner A.E."/>
            <person name="Felis G.E."/>
            <person name="de Vos W.M."/>
            <person name="Barrangou R."/>
            <person name="Klaenhammer T.R."/>
            <person name="Caufield P.W."/>
            <person name="Cui Y."/>
            <person name="Zhang H."/>
            <person name="O'Toole P.W."/>
        </authorList>
    </citation>
    <scope>NUCLEOTIDE SEQUENCE [LARGE SCALE GENOMIC DNA]</scope>
    <source>
        <strain evidence="2 3">DSM 14421</strain>
    </source>
</reference>
<accession>A0A0R1SBP3</accession>
<comment type="caution">
    <text evidence="2">The sequence shown here is derived from an EMBL/GenBank/DDBJ whole genome shotgun (WGS) entry which is preliminary data.</text>
</comment>
<gene>
    <name evidence="2" type="ORF">FC85_GL002820</name>
</gene>
<feature type="transmembrane region" description="Helical" evidence="1">
    <location>
        <begin position="99"/>
        <end position="121"/>
    </location>
</feature>
<protein>
    <recommendedName>
        <fullName evidence="4">TraX protein</fullName>
    </recommendedName>
</protein>
<organism evidence="2 3">
    <name type="scientific">Lentilactobacillus diolivorans DSM 14421</name>
    <dbReference type="NCBI Taxonomy" id="1423739"/>
    <lineage>
        <taxon>Bacteria</taxon>
        <taxon>Bacillati</taxon>
        <taxon>Bacillota</taxon>
        <taxon>Bacilli</taxon>
        <taxon>Lactobacillales</taxon>
        <taxon>Lactobacillaceae</taxon>
        <taxon>Lentilactobacillus</taxon>
    </lineage>
</organism>
<feature type="transmembrane region" description="Helical" evidence="1">
    <location>
        <begin position="161"/>
        <end position="183"/>
    </location>
</feature>
<dbReference type="AlphaFoldDB" id="A0A0R1SBP3"/>
<sequence>MLVETIRGKGLTNFDIKLLGITLMVIDHIHEMFALAGAPNWLDWFGRPVATIFMFLTVEGFTHTQNLRRYLARLLIGFWVMEIGNLIVQHFFSLGRFELINNIFCDLFLGVLTMFAIQLIVAGKRHHQISKIFIGVSIIVVPFILSGLFVVLMQSGLGREWSFLMLVVPTPLFAENSIFLYLGPVMYLCRKHRSWQMVSIAVAALLSTGFNFSSLLVNNTQWLMILAIIPLAFYNGQLGKSMKGFFYGFYPVHIWSLYILASLLGVRG</sequence>
<dbReference type="RefSeq" id="WP_057864387.1">
    <property type="nucleotide sequence ID" value="NZ_AZEY01000041.1"/>
</dbReference>
<dbReference type="Pfam" id="PF05857">
    <property type="entry name" value="TraX"/>
    <property type="match status" value="1"/>
</dbReference>
<dbReference type="EMBL" id="AZEY01000041">
    <property type="protein sequence ID" value="KRL66513.1"/>
    <property type="molecule type" value="Genomic_DNA"/>
</dbReference>
<feature type="transmembrane region" description="Helical" evidence="1">
    <location>
        <begin position="222"/>
        <end position="238"/>
    </location>
</feature>
<evidence type="ECO:0008006" key="4">
    <source>
        <dbReference type="Google" id="ProtNLM"/>
    </source>
</evidence>
<dbReference type="STRING" id="1423739.FC85_GL002820"/>
<evidence type="ECO:0000256" key="1">
    <source>
        <dbReference type="SAM" id="Phobius"/>
    </source>
</evidence>
<evidence type="ECO:0000313" key="2">
    <source>
        <dbReference type="EMBL" id="KRL66513.1"/>
    </source>
</evidence>
<dbReference type="PATRIC" id="fig|1423739.3.peg.2931"/>
<keyword evidence="1" id="KW-0472">Membrane</keyword>
<dbReference type="Proteomes" id="UP000052013">
    <property type="component" value="Unassembled WGS sequence"/>
</dbReference>
<proteinExistence type="predicted"/>
<feature type="transmembrane region" description="Helical" evidence="1">
    <location>
        <begin position="74"/>
        <end position="93"/>
    </location>
</feature>